<evidence type="ECO:0000313" key="3">
    <source>
        <dbReference type="EMBL" id="MCF2529252.1"/>
    </source>
</evidence>
<comment type="caution">
    <text evidence="3">The sequence shown here is derived from an EMBL/GenBank/DDBJ whole genome shotgun (WGS) entry which is preliminary data.</text>
</comment>
<dbReference type="AlphaFoldDB" id="A0AA41Q123"/>
<evidence type="ECO:0000313" key="4">
    <source>
        <dbReference type="Proteomes" id="UP001165378"/>
    </source>
</evidence>
<sequence>MTEPISQTLPKPQPQAHIRPGPGPDLASAPVEPRVFAPTPPPSSPAGTATAPASRGTTSIADSVVAKIAGMAAREVRGIHAMGGGFTRGYGAVRDRVPGTGTDASRGVKVEVGEKQTAVDLAVVVEYGVSIADVAAAVRAHVTDAVERMTGLEVVAVDIAVHDVHLFDDAAQNTTPRVE</sequence>
<accession>A0AA41Q123</accession>
<name>A0AA41Q123_9ACTN</name>
<comment type="similarity">
    <text evidence="1">Belongs to the asp23 family.</text>
</comment>
<feature type="compositionally biased region" description="Polar residues" evidence="2">
    <location>
        <begin position="1"/>
        <end position="10"/>
    </location>
</feature>
<dbReference type="PANTHER" id="PTHR34297:SF3">
    <property type="entry name" value="ALKALINE SHOCK PROTEIN 23"/>
    <property type="match status" value="1"/>
</dbReference>
<reference evidence="3" key="1">
    <citation type="submission" date="2022-01" db="EMBL/GenBank/DDBJ databases">
        <title>Genome-Based Taxonomic Classification of the Phylum Actinobacteria.</title>
        <authorList>
            <person name="Gao Y."/>
        </authorList>
    </citation>
    <scope>NUCLEOTIDE SEQUENCE</scope>
    <source>
        <strain evidence="3">KLBMP 8922</strain>
    </source>
</reference>
<dbReference type="PANTHER" id="PTHR34297">
    <property type="entry name" value="HYPOTHETICAL CYTOSOLIC PROTEIN-RELATED"/>
    <property type="match status" value="1"/>
</dbReference>
<dbReference type="Proteomes" id="UP001165378">
    <property type="component" value="Unassembled WGS sequence"/>
</dbReference>
<dbReference type="Pfam" id="PF03780">
    <property type="entry name" value="Asp23"/>
    <property type="match status" value="1"/>
</dbReference>
<feature type="compositionally biased region" description="Low complexity" evidence="2">
    <location>
        <begin position="45"/>
        <end position="57"/>
    </location>
</feature>
<protein>
    <submittedName>
        <fullName evidence="3">Asp23/Gls24 family envelope stress response protein</fullName>
    </submittedName>
</protein>
<evidence type="ECO:0000256" key="2">
    <source>
        <dbReference type="SAM" id="MobiDB-lite"/>
    </source>
</evidence>
<proteinExistence type="inferred from homology"/>
<gene>
    <name evidence="3" type="ORF">LZ495_18815</name>
</gene>
<keyword evidence="4" id="KW-1185">Reference proteome</keyword>
<dbReference type="EMBL" id="JAKFHA010000010">
    <property type="protein sequence ID" value="MCF2529252.1"/>
    <property type="molecule type" value="Genomic_DNA"/>
</dbReference>
<organism evidence="3 4">
    <name type="scientific">Yinghuangia soli</name>
    <dbReference type="NCBI Taxonomy" id="2908204"/>
    <lineage>
        <taxon>Bacteria</taxon>
        <taxon>Bacillati</taxon>
        <taxon>Actinomycetota</taxon>
        <taxon>Actinomycetes</taxon>
        <taxon>Kitasatosporales</taxon>
        <taxon>Streptomycetaceae</taxon>
        <taxon>Yinghuangia</taxon>
    </lineage>
</organism>
<feature type="region of interest" description="Disordered" evidence="2">
    <location>
        <begin position="1"/>
        <end position="57"/>
    </location>
</feature>
<evidence type="ECO:0000256" key="1">
    <source>
        <dbReference type="ARBA" id="ARBA00005721"/>
    </source>
</evidence>
<dbReference type="InterPro" id="IPR005531">
    <property type="entry name" value="Asp23"/>
</dbReference>
<dbReference type="RefSeq" id="WP_235053473.1">
    <property type="nucleotide sequence ID" value="NZ_JAKFHA010000010.1"/>
</dbReference>